<dbReference type="AlphaFoldDB" id="A0A6A2Z7I7"/>
<keyword evidence="1" id="KW-0418">Kinase</keyword>
<evidence type="ECO:0000313" key="2">
    <source>
        <dbReference type="Proteomes" id="UP000436088"/>
    </source>
</evidence>
<gene>
    <name evidence="1" type="ORF">F3Y22_tig00111005pilonHSYRG00047</name>
</gene>
<dbReference type="Proteomes" id="UP000436088">
    <property type="component" value="Unassembled WGS sequence"/>
</dbReference>
<comment type="caution">
    <text evidence="1">The sequence shown here is derived from an EMBL/GenBank/DDBJ whole genome shotgun (WGS) entry which is preliminary data.</text>
</comment>
<protein>
    <submittedName>
        <fullName evidence="1">Leucine-rich repeat protein kinase family protein isoform 1</fullName>
    </submittedName>
</protein>
<keyword evidence="1" id="KW-0808">Transferase</keyword>
<reference evidence="1" key="1">
    <citation type="submission" date="2019-09" db="EMBL/GenBank/DDBJ databases">
        <title>Draft genome information of white flower Hibiscus syriacus.</title>
        <authorList>
            <person name="Kim Y.-M."/>
        </authorList>
    </citation>
    <scope>NUCLEOTIDE SEQUENCE [LARGE SCALE GENOMIC DNA]</scope>
    <source>
        <strain evidence="1">YM2019G1</strain>
    </source>
</reference>
<dbReference type="EMBL" id="VEPZ02001198">
    <property type="protein sequence ID" value="KAE8687951.1"/>
    <property type="molecule type" value="Genomic_DNA"/>
</dbReference>
<proteinExistence type="predicted"/>
<organism evidence="1 2">
    <name type="scientific">Hibiscus syriacus</name>
    <name type="common">Rose of Sharon</name>
    <dbReference type="NCBI Taxonomy" id="106335"/>
    <lineage>
        <taxon>Eukaryota</taxon>
        <taxon>Viridiplantae</taxon>
        <taxon>Streptophyta</taxon>
        <taxon>Embryophyta</taxon>
        <taxon>Tracheophyta</taxon>
        <taxon>Spermatophyta</taxon>
        <taxon>Magnoliopsida</taxon>
        <taxon>eudicotyledons</taxon>
        <taxon>Gunneridae</taxon>
        <taxon>Pentapetalae</taxon>
        <taxon>rosids</taxon>
        <taxon>malvids</taxon>
        <taxon>Malvales</taxon>
        <taxon>Malvaceae</taxon>
        <taxon>Malvoideae</taxon>
        <taxon>Hibiscus</taxon>
    </lineage>
</organism>
<sequence length="175" mass="19743">MLVLFALAAFDDRNHDELIFIIFGIVATGLVGRLRCSDDWFRMSFRCLRSGCRAAAVPRAKSDGRSEVSTHGRKATIREFYGVILPSLQRLHGCLGELDDDKERGFTIDSYGQKRIGNVDREREDECGICLEPCTEMALPFFVMQCASNAYQLNQIKEYNIRIPGRRQLVGSANS</sequence>
<keyword evidence="2" id="KW-1185">Reference proteome</keyword>
<accession>A0A6A2Z7I7</accession>
<dbReference type="GO" id="GO:0016301">
    <property type="term" value="F:kinase activity"/>
    <property type="evidence" value="ECO:0007669"/>
    <property type="project" value="UniProtKB-KW"/>
</dbReference>
<name>A0A6A2Z7I7_HIBSY</name>
<evidence type="ECO:0000313" key="1">
    <source>
        <dbReference type="EMBL" id="KAE8687951.1"/>
    </source>
</evidence>